<sequence length="95" mass="10792">MARNKWHADVAYAAFFYNIYTRNGEKLSRGPGYVGVPLGCQQVKPAPYMIGATIRKDRDSQEVYLQVTDCSVVANWSVEIEDSFRKIFVPNGAEW</sequence>
<dbReference type="AlphaFoldDB" id="A0AA36GU42"/>
<keyword evidence="2" id="KW-1185">Reference proteome</keyword>
<dbReference type="Proteomes" id="UP001176961">
    <property type="component" value="Unassembled WGS sequence"/>
</dbReference>
<dbReference type="EMBL" id="CATQJL010000223">
    <property type="protein sequence ID" value="CAJ0598352.1"/>
    <property type="molecule type" value="Genomic_DNA"/>
</dbReference>
<name>A0AA36GU42_CYLNA</name>
<proteinExistence type="predicted"/>
<reference evidence="1" key="1">
    <citation type="submission" date="2023-07" db="EMBL/GenBank/DDBJ databases">
        <authorList>
            <consortium name="CYATHOMIX"/>
        </authorList>
    </citation>
    <scope>NUCLEOTIDE SEQUENCE</scope>
    <source>
        <strain evidence="1">N/A</strain>
    </source>
</reference>
<comment type="caution">
    <text evidence="1">The sequence shown here is derived from an EMBL/GenBank/DDBJ whole genome shotgun (WGS) entry which is preliminary data.</text>
</comment>
<evidence type="ECO:0000313" key="1">
    <source>
        <dbReference type="EMBL" id="CAJ0598352.1"/>
    </source>
</evidence>
<evidence type="ECO:0000313" key="2">
    <source>
        <dbReference type="Proteomes" id="UP001176961"/>
    </source>
</evidence>
<protein>
    <submittedName>
        <fullName evidence="1">Uncharacterized protein</fullName>
    </submittedName>
</protein>
<accession>A0AA36GU42</accession>
<gene>
    <name evidence="1" type="ORF">CYNAS_LOCUS10335</name>
</gene>
<organism evidence="1 2">
    <name type="scientific">Cylicocyclus nassatus</name>
    <name type="common">Nematode worm</name>
    <dbReference type="NCBI Taxonomy" id="53992"/>
    <lineage>
        <taxon>Eukaryota</taxon>
        <taxon>Metazoa</taxon>
        <taxon>Ecdysozoa</taxon>
        <taxon>Nematoda</taxon>
        <taxon>Chromadorea</taxon>
        <taxon>Rhabditida</taxon>
        <taxon>Rhabditina</taxon>
        <taxon>Rhabditomorpha</taxon>
        <taxon>Strongyloidea</taxon>
        <taxon>Strongylidae</taxon>
        <taxon>Cylicocyclus</taxon>
    </lineage>
</organism>